<keyword evidence="1" id="KW-1133">Transmembrane helix</keyword>
<comment type="caution">
    <text evidence="3">The sequence shown here is derived from an EMBL/GenBank/DDBJ whole genome shotgun (WGS) entry which is preliminary data.</text>
</comment>
<dbReference type="AlphaFoldDB" id="A0A2M7XI07"/>
<evidence type="ECO:0000313" key="3">
    <source>
        <dbReference type="EMBL" id="PJA47494.1"/>
    </source>
</evidence>
<dbReference type="Proteomes" id="UP000229749">
    <property type="component" value="Unassembled WGS sequence"/>
</dbReference>
<dbReference type="PANTHER" id="PTHR34819">
    <property type="entry name" value="LARGE CYSTEINE-RICH PERIPLASMIC PROTEIN OMCB"/>
    <property type="match status" value="1"/>
</dbReference>
<gene>
    <name evidence="3" type="ORF">CO172_01145</name>
</gene>
<dbReference type="InterPro" id="IPR001434">
    <property type="entry name" value="OmcB-like_DUF11"/>
</dbReference>
<dbReference type="InterPro" id="IPR051172">
    <property type="entry name" value="Chlamydia_OmcB"/>
</dbReference>
<evidence type="ECO:0000256" key="1">
    <source>
        <dbReference type="SAM" id="Phobius"/>
    </source>
</evidence>
<feature type="domain" description="DUF11" evidence="2">
    <location>
        <begin position="209"/>
        <end position="292"/>
    </location>
</feature>
<proteinExistence type="predicted"/>
<keyword evidence="1" id="KW-0472">Membrane</keyword>
<dbReference type="EMBL" id="PFWS01000017">
    <property type="protein sequence ID" value="PJA47494.1"/>
    <property type="molecule type" value="Genomic_DNA"/>
</dbReference>
<dbReference type="Pfam" id="PF01345">
    <property type="entry name" value="DUF11"/>
    <property type="match status" value="1"/>
</dbReference>
<accession>A0A2M7XI07</accession>
<evidence type="ECO:0000313" key="4">
    <source>
        <dbReference type="Proteomes" id="UP000229749"/>
    </source>
</evidence>
<evidence type="ECO:0000259" key="2">
    <source>
        <dbReference type="Pfam" id="PF01345"/>
    </source>
</evidence>
<sequence length="620" mass="69503">MGFSLPLKRKRRRPIKDIERELRVIYHGRDGRIPDLTKLEYQRKSLLTAILIRMSILLLLVFVIGIGFLFYWHPYSNTNPSLQIEVEAPQAIRTGEPNLYRVRYANTSKQSLAAVQLTAHFPQGFVFTESLPKPTEPFTWTIGSLSPSSNGVIEIWGIPYLSIPSTASMQILSTYRPANMNSDFQDITTVPLYLTESVVKLALSGPEKTIPGDKISYTITVQNISEHQVKNLRLYLKTPSDFFIEELSPAPTQNNTSFWDIEWLNSNQTMSYVLTGTFASEATGSIPLIAEVGFVDAKENFLSQAQTEWNTELLGGNLLLHLIANGSNTNQTVALSDRLRISLDYKNTGSEPLENVVLWLTFQTENGKLPLNFKEADLEGGLFEDNRIEWDEKNISNLSILNPGESGILDIMIPITPTIIENMSDLFTIQFAASLKPIKDSQIKHTIEGTPLQIQINSDTSFTSMIRYFNDDGVAVGSGPLPPVVGKKTTYRVFWNIHNQLHDLENGSITTSLPKTIVWEDRSISDQGIIRFDETTRMVTWFIPEISKTSDSIQAWFDISITPTESDIGKFIKLTNPTAFEIKDSVTQDTIHVSLPLLTSELPDDPFASSNGVVMANETL</sequence>
<protein>
    <recommendedName>
        <fullName evidence="2">DUF11 domain-containing protein</fullName>
    </recommendedName>
</protein>
<keyword evidence="1" id="KW-0812">Transmembrane</keyword>
<dbReference type="PANTHER" id="PTHR34819:SF3">
    <property type="entry name" value="CELL SURFACE PROTEIN"/>
    <property type="match status" value="1"/>
</dbReference>
<organism evidence="3 4">
    <name type="scientific">Candidatus Uhrbacteria bacterium CG_4_9_14_3_um_filter_36_7</name>
    <dbReference type="NCBI Taxonomy" id="1975033"/>
    <lineage>
        <taxon>Bacteria</taxon>
        <taxon>Candidatus Uhriibacteriota</taxon>
    </lineage>
</organism>
<reference evidence="4" key="1">
    <citation type="submission" date="2017-09" db="EMBL/GenBank/DDBJ databases">
        <title>Depth-based differentiation of microbial function through sediment-hosted aquifers and enrichment of novel symbionts in the deep terrestrial subsurface.</title>
        <authorList>
            <person name="Probst A.J."/>
            <person name="Ladd B."/>
            <person name="Jarett J.K."/>
            <person name="Geller-Mcgrath D.E."/>
            <person name="Sieber C.M.K."/>
            <person name="Emerson J.B."/>
            <person name="Anantharaman K."/>
            <person name="Thomas B.C."/>
            <person name="Malmstrom R."/>
            <person name="Stieglmeier M."/>
            <person name="Klingl A."/>
            <person name="Woyke T."/>
            <person name="Ryan C.M."/>
            <person name="Banfield J.F."/>
        </authorList>
    </citation>
    <scope>NUCLEOTIDE SEQUENCE [LARGE SCALE GENOMIC DNA]</scope>
</reference>
<name>A0A2M7XI07_9BACT</name>
<feature type="transmembrane region" description="Helical" evidence="1">
    <location>
        <begin position="46"/>
        <end position="72"/>
    </location>
</feature>